<dbReference type="Pfam" id="PF16679">
    <property type="entry name" value="CDT1_C"/>
    <property type="match status" value="1"/>
</dbReference>
<evidence type="ECO:0000256" key="3">
    <source>
        <dbReference type="SAM" id="MobiDB-lite"/>
    </source>
</evidence>
<feature type="compositionally biased region" description="Polar residues" evidence="3">
    <location>
        <begin position="311"/>
        <end position="328"/>
    </location>
</feature>
<organism evidence="5 6">
    <name type="scientific">Momordica charantia</name>
    <name type="common">Bitter gourd</name>
    <name type="synonym">Balsam pear</name>
    <dbReference type="NCBI Taxonomy" id="3673"/>
    <lineage>
        <taxon>Eukaryota</taxon>
        <taxon>Viridiplantae</taxon>
        <taxon>Streptophyta</taxon>
        <taxon>Embryophyta</taxon>
        <taxon>Tracheophyta</taxon>
        <taxon>Spermatophyta</taxon>
        <taxon>Magnoliopsida</taxon>
        <taxon>eudicotyledons</taxon>
        <taxon>Gunneridae</taxon>
        <taxon>Pentapetalae</taxon>
        <taxon>rosids</taxon>
        <taxon>fabids</taxon>
        <taxon>Cucurbitales</taxon>
        <taxon>Cucurbitaceae</taxon>
        <taxon>Momordiceae</taxon>
        <taxon>Momordica</taxon>
    </lineage>
</organism>
<dbReference type="InterPro" id="IPR045173">
    <property type="entry name" value="Cdt1"/>
</dbReference>
<dbReference type="OrthoDB" id="341730at2759"/>
<dbReference type="GO" id="GO:0000076">
    <property type="term" value="P:DNA replication checkpoint signaling"/>
    <property type="evidence" value="ECO:0007669"/>
    <property type="project" value="TreeGrafter"/>
</dbReference>
<evidence type="ECO:0000256" key="1">
    <source>
        <dbReference type="ARBA" id="ARBA00008356"/>
    </source>
</evidence>
<feature type="domain" description="CDT1 Geminin-binding" evidence="4">
    <location>
        <begin position="73"/>
        <end position="200"/>
    </location>
</feature>
<sequence length="494" mass="55153">MGEKTFEDDGQNVSAIETNPSTDKSKIPFNVPPQKGGISGVQNSDCNIACMTPEKADEYLKGKLKEEEIKVQEKCQTIVRLFSCMISSLRLLGLRKKLSTFKNISCMVSAMTKRKFFHRHLAQIVYIIPEAVNIEKMMIHDMRTLCMKPEMVISLQLDIVEGHSEHSDFLALGTLFTSRVKKYFVLHPEKSEVPEGPLPEPFNQRNLMLSLYQSSDSSSEKSQQISVETNSYFEESYPPSSFKRYFSKQAVPKAEISEPVAPSAVDLPSTAACGLTEQDSNDHLLEDFPAQSVSPQAADESSESSLAKPVTSASSSTMTQTPAQSTPKRSMLPSSDVKMKIVKSTGSLSKPAKRFLNFSGMEGDIGTSSFSLDDFQCYDIHRKKDFHHDGHCQKNRTSGVICQESSCLPELVRVIYDIFKSVNCSNITKEELVHKVIMNSLDVTERREVEEQIERLEKLVPDWISRKLTASGDITFSINAIEGLETVVAKTVRT</sequence>
<dbReference type="KEGG" id="mcha:111009026"/>
<evidence type="ECO:0000313" key="6">
    <source>
        <dbReference type="RefSeq" id="XP_022137627.1"/>
    </source>
</evidence>
<gene>
    <name evidence="6" type="primary">LOC111009026</name>
</gene>
<dbReference type="GO" id="GO:0003677">
    <property type="term" value="F:DNA binding"/>
    <property type="evidence" value="ECO:0007669"/>
    <property type="project" value="InterPro"/>
</dbReference>
<feature type="compositionally biased region" description="Polar residues" evidence="3">
    <location>
        <begin position="11"/>
        <end position="22"/>
    </location>
</feature>
<accession>A0A6J1C8S9</accession>
<dbReference type="InterPro" id="IPR036390">
    <property type="entry name" value="WH_DNA-bd_sf"/>
</dbReference>
<dbReference type="GO" id="GO:0030174">
    <property type="term" value="P:regulation of DNA-templated DNA replication initiation"/>
    <property type="evidence" value="ECO:0007669"/>
    <property type="project" value="InterPro"/>
</dbReference>
<feature type="region of interest" description="Disordered" evidence="3">
    <location>
        <begin position="291"/>
        <end position="336"/>
    </location>
</feature>
<evidence type="ECO:0000259" key="4">
    <source>
        <dbReference type="SMART" id="SM01075"/>
    </source>
</evidence>
<dbReference type="AlphaFoldDB" id="A0A6J1C8S9"/>
<dbReference type="GeneID" id="111009026"/>
<dbReference type="InterPro" id="IPR032054">
    <property type="entry name" value="Cdt1_C"/>
</dbReference>
<dbReference type="Pfam" id="PF08839">
    <property type="entry name" value="CDT1"/>
    <property type="match status" value="1"/>
</dbReference>
<dbReference type="GO" id="GO:0000278">
    <property type="term" value="P:mitotic cell cycle"/>
    <property type="evidence" value="ECO:0007669"/>
    <property type="project" value="TreeGrafter"/>
</dbReference>
<dbReference type="SMART" id="SM01075">
    <property type="entry name" value="CDT1"/>
    <property type="match status" value="1"/>
</dbReference>
<dbReference type="RefSeq" id="XP_022137627.1">
    <property type="nucleotide sequence ID" value="XM_022281935.1"/>
</dbReference>
<dbReference type="InterPro" id="IPR014939">
    <property type="entry name" value="CDT1_Gemini-bd-like"/>
</dbReference>
<evidence type="ECO:0000313" key="5">
    <source>
        <dbReference type="Proteomes" id="UP000504603"/>
    </source>
</evidence>
<proteinExistence type="inferred from homology"/>
<dbReference type="PANTHER" id="PTHR28637:SF13">
    <property type="entry name" value="EXPRESSED PROTEIN"/>
    <property type="match status" value="1"/>
</dbReference>
<dbReference type="GO" id="GO:0070182">
    <property type="term" value="F:DNA polymerase binding"/>
    <property type="evidence" value="ECO:0007669"/>
    <property type="project" value="TreeGrafter"/>
</dbReference>
<evidence type="ECO:0000256" key="2">
    <source>
        <dbReference type="ARBA" id="ARBA00023306"/>
    </source>
</evidence>
<dbReference type="GO" id="GO:0071163">
    <property type="term" value="P:DNA replication preinitiation complex assembly"/>
    <property type="evidence" value="ECO:0007669"/>
    <property type="project" value="InterPro"/>
</dbReference>
<protein>
    <submittedName>
        <fullName evidence="6">CDT1-like protein a, chloroplastic</fullName>
    </submittedName>
</protein>
<dbReference type="PANTHER" id="PTHR28637">
    <property type="entry name" value="DNA REPLICATION FACTOR CDT1"/>
    <property type="match status" value="1"/>
</dbReference>
<name>A0A6J1C8S9_MOMCH</name>
<dbReference type="SUPFAM" id="SSF46785">
    <property type="entry name" value="Winged helix' DNA-binding domain"/>
    <property type="match status" value="1"/>
</dbReference>
<feature type="region of interest" description="Disordered" evidence="3">
    <location>
        <begin position="1"/>
        <end position="28"/>
    </location>
</feature>
<keyword evidence="2" id="KW-0131">Cell cycle</keyword>
<dbReference type="InterPro" id="IPR038090">
    <property type="entry name" value="Cdt1_C_WH_dom_sf"/>
</dbReference>
<reference evidence="6" key="1">
    <citation type="submission" date="2025-08" db="UniProtKB">
        <authorList>
            <consortium name="RefSeq"/>
        </authorList>
    </citation>
    <scope>IDENTIFICATION</scope>
    <source>
        <strain evidence="6">OHB3-1</strain>
    </source>
</reference>
<dbReference type="Proteomes" id="UP000504603">
    <property type="component" value="Unplaced"/>
</dbReference>
<comment type="similarity">
    <text evidence="1">Belongs to the Cdt1 family.</text>
</comment>
<dbReference type="Gene3D" id="1.10.10.1420">
    <property type="entry name" value="DNA replication factor Cdt1, C-terminal WH domain"/>
    <property type="match status" value="1"/>
</dbReference>
<keyword evidence="5" id="KW-1185">Reference proteome</keyword>
<dbReference type="GO" id="GO:0005634">
    <property type="term" value="C:nucleus"/>
    <property type="evidence" value="ECO:0007669"/>
    <property type="project" value="TreeGrafter"/>
</dbReference>